<dbReference type="Gene3D" id="3.20.20.140">
    <property type="entry name" value="Metal-dependent hydrolases"/>
    <property type="match status" value="1"/>
</dbReference>
<dbReference type="AlphaFoldDB" id="D5VU29"/>
<accession>D5VU29</accession>
<dbReference type="eggNOG" id="arCOG04881">
    <property type="taxonomic scope" value="Archaea"/>
</dbReference>
<keyword evidence="2" id="KW-1185">Reference proteome</keyword>
<dbReference type="InterPro" id="IPR005287">
    <property type="entry name" value="CHP00375"/>
</dbReference>
<dbReference type="SUPFAM" id="SSF89550">
    <property type="entry name" value="PHP domain-like"/>
    <property type="match status" value="1"/>
</dbReference>
<dbReference type="HOGENOM" id="CLU_060249_0_0_2"/>
<dbReference type="InterPro" id="IPR016195">
    <property type="entry name" value="Pol/histidinol_Pase-like"/>
</dbReference>
<dbReference type="STRING" id="573063.Metin_1434"/>
<evidence type="ECO:0000313" key="2">
    <source>
        <dbReference type="Proteomes" id="UP000002061"/>
    </source>
</evidence>
<reference evidence="1" key="1">
    <citation type="submission" date="2010-04" db="EMBL/GenBank/DDBJ databases">
        <title>Complete sequence of Methanocaldococcus infernus ME.</title>
        <authorList>
            <consortium name="US DOE Joint Genome Institute"/>
            <person name="Lucas S."/>
            <person name="Copeland A."/>
            <person name="Lapidus A."/>
            <person name="Cheng J.-F."/>
            <person name="Bruce D."/>
            <person name="Goodwin L."/>
            <person name="Pitluck S."/>
            <person name="Munk A.C."/>
            <person name="Detter J.C."/>
            <person name="Han C."/>
            <person name="Tapia R."/>
            <person name="Land M."/>
            <person name="Hauser L."/>
            <person name="Kyrpides N."/>
            <person name="Mikhailova N."/>
            <person name="Sieprawska-Lupa M."/>
            <person name="Whitman W.B."/>
            <person name="Woyke T."/>
        </authorList>
    </citation>
    <scope>NUCLEOTIDE SEQUENCE [LARGE SCALE GENOMIC DNA]</scope>
    <source>
        <strain evidence="1">ME</strain>
    </source>
</reference>
<gene>
    <name evidence="1" type="ordered locus">Metin_1434</name>
</gene>
<evidence type="ECO:0000313" key="1">
    <source>
        <dbReference type="EMBL" id="ADG14082.1"/>
    </source>
</evidence>
<dbReference type="PANTHER" id="PTHR40084:SF1">
    <property type="entry name" value="PHOSPHOTRANSFERASE"/>
    <property type="match status" value="1"/>
</dbReference>
<dbReference type="EMBL" id="CP002009">
    <property type="protein sequence ID" value="ADG14082.1"/>
    <property type="molecule type" value="Genomic_DNA"/>
</dbReference>
<dbReference type="Proteomes" id="UP000002061">
    <property type="component" value="Chromosome"/>
</dbReference>
<name>D5VU29_METIM</name>
<proteinExistence type="predicted"/>
<dbReference type="KEGG" id="mif:Metin_1434"/>
<dbReference type="PANTHER" id="PTHR40084">
    <property type="entry name" value="PHOSPHOHYDROLASE, PHP FAMILY"/>
    <property type="match status" value="1"/>
</dbReference>
<dbReference type="NCBIfam" id="TIGR00375">
    <property type="entry name" value="TIGR00375 family protein"/>
    <property type="match status" value="1"/>
</dbReference>
<sequence length="391" mass="45015">MIDVDLHIHSKYSGGTSKDMNVENILKYSKVKGLDVVGTGDCLNPKYLEEIKEFKDRELVLTVEVEDKDRVHHLLIVPSISKAEELRESFKKYSKNIDTEGRPKIELSGEEIFEIAKSSGSLIGPAHAFTPWTSIYKSFNSIYECYKNKPDFVELGLSADTEMADSIRELRDIPFLTNSDAHSYYPHRLGREFNRVEMTVGNIEENFEELRKAIKHNKIYANIGVFPELGKYHLTACSKCYTKFKKEDAERFNWRCPECKGLIKKGVLDRVKELSDGKIEHPSFRPPYIKIIPLLEIISLSTGKGVYSKTVNTIWNKFIENFKNEISILLDIEIEELKNINERVAKTIELFRKGEIYIIPGGGGKYGEISFTPKEINYYKEKVTLDRWLSC</sequence>
<organism evidence="1 2">
    <name type="scientific">Methanocaldococcus infernus (strain DSM 11812 / JCM 15783 / ME)</name>
    <dbReference type="NCBI Taxonomy" id="573063"/>
    <lineage>
        <taxon>Archaea</taxon>
        <taxon>Methanobacteriati</taxon>
        <taxon>Methanobacteriota</taxon>
        <taxon>Methanomada group</taxon>
        <taxon>Methanococci</taxon>
        <taxon>Methanococcales</taxon>
        <taxon>Methanocaldococcaceae</taxon>
        <taxon>Methanocaldococcus</taxon>
    </lineage>
</organism>
<dbReference type="CDD" id="cd19067">
    <property type="entry name" value="PfuEndoQ-like"/>
    <property type="match status" value="1"/>
</dbReference>
<protein>
    <submittedName>
        <fullName evidence="1">PHP domain protein</fullName>
    </submittedName>
</protein>